<feature type="transmembrane region" description="Helical" evidence="6">
    <location>
        <begin position="324"/>
        <end position="342"/>
    </location>
</feature>
<dbReference type="PANTHER" id="PTHR32507">
    <property type="entry name" value="NA(+)/H(+) ANTIPORTER 1"/>
    <property type="match status" value="1"/>
</dbReference>
<evidence type="ECO:0000256" key="2">
    <source>
        <dbReference type="ARBA" id="ARBA00022448"/>
    </source>
</evidence>
<comment type="subcellular location">
    <subcellularLocation>
        <location evidence="1">Cell membrane</location>
        <topology evidence="1">Multi-pass membrane protein</topology>
    </subcellularLocation>
</comment>
<feature type="transmembrane region" description="Helical" evidence="6">
    <location>
        <begin position="147"/>
        <end position="167"/>
    </location>
</feature>
<protein>
    <submittedName>
        <fullName evidence="7">Kef-type K+ transport system membrane component KefB</fullName>
    </submittedName>
</protein>
<keyword evidence="3" id="KW-0050">Antiport</keyword>
<keyword evidence="6" id="KW-0472">Membrane</keyword>
<dbReference type="GO" id="GO:0015297">
    <property type="term" value="F:antiporter activity"/>
    <property type="evidence" value="ECO:0007669"/>
    <property type="project" value="UniProtKB-KW"/>
</dbReference>
<feature type="region of interest" description="Disordered" evidence="5">
    <location>
        <begin position="378"/>
        <end position="398"/>
    </location>
</feature>
<accession>A0A8J8G5W8</accession>
<keyword evidence="8" id="KW-1185">Reference proteome</keyword>
<evidence type="ECO:0000256" key="3">
    <source>
        <dbReference type="ARBA" id="ARBA00022449"/>
    </source>
</evidence>
<keyword evidence="6" id="KW-1133">Transmembrane helix</keyword>
<dbReference type="AlphaFoldDB" id="A0A8J8G5W8"/>
<feature type="transmembrane region" description="Helical" evidence="6">
    <location>
        <begin position="112"/>
        <end position="135"/>
    </location>
</feature>
<organism evidence="7 8">
    <name type="scientific">Frigoriflavimonas asaccharolytica</name>
    <dbReference type="NCBI Taxonomy" id="2735899"/>
    <lineage>
        <taxon>Bacteria</taxon>
        <taxon>Pseudomonadati</taxon>
        <taxon>Bacteroidota</taxon>
        <taxon>Flavobacteriia</taxon>
        <taxon>Flavobacteriales</taxon>
        <taxon>Weeksellaceae</taxon>
        <taxon>Frigoriflavimonas</taxon>
    </lineage>
</organism>
<keyword evidence="4" id="KW-0406">Ion transport</keyword>
<evidence type="ECO:0000256" key="4">
    <source>
        <dbReference type="ARBA" id="ARBA00023065"/>
    </source>
</evidence>
<evidence type="ECO:0000256" key="6">
    <source>
        <dbReference type="SAM" id="Phobius"/>
    </source>
</evidence>
<keyword evidence="2" id="KW-0813">Transport</keyword>
<evidence type="ECO:0000256" key="1">
    <source>
        <dbReference type="ARBA" id="ARBA00004651"/>
    </source>
</evidence>
<feature type="transmembrane region" description="Helical" evidence="6">
    <location>
        <begin position="82"/>
        <end position="100"/>
    </location>
</feature>
<feature type="transmembrane region" description="Helical" evidence="6">
    <location>
        <begin position="297"/>
        <end position="317"/>
    </location>
</feature>
<dbReference type="EMBL" id="JABSNO010000004">
    <property type="protein sequence ID" value="NRS91703.1"/>
    <property type="molecule type" value="Genomic_DNA"/>
</dbReference>
<evidence type="ECO:0000256" key="5">
    <source>
        <dbReference type="SAM" id="MobiDB-lite"/>
    </source>
</evidence>
<dbReference type="GO" id="GO:0005886">
    <property type="term" value="C:plasma membrane"/>
    <property type="evidence" value="ECO:0007669"/>
    <property type="project" value="UniProtKB-SubCell"/>
</dbReference>
<evidence type="ECO:0000313" key="7">
    <source>
        <dbReference type="EMBL" id="NRS91703.1"/>
    </source>
</evidence>
<proteinExistence type="predicted"/>
<feature type="transmembrane region" description="Helical" evidence="6">
    <location>
        <begin position="202"/>
        <end position="221"/>
    </location>
</feature>
<reference evidence="7" key="1">
    <citation type="submission" date="2020-05" db="EMBL/GenBank/DDBJ databases">
        <title>Genomic Encyclopedia of Type Strains, Phase IV (KMG-V): Genome sequencing to study the core and pangenomes of soil and plant-associated prokaryotes.</title>
        <authorList>
            <person name="Whitman W."/>
        </authorList>
    </citation>
    <scope>NUCLEOTIDE SEQUENCE</scope>
    <source>
        <strain evidence="7">16F</strain>
    </source>
</reference>
<dbReference type="PANTHER" id="PTHR32507:SF0">
    <property type="entry name" value="NA(+)_H(+) ANTIPORTER 2-RELATED"/>
    <property type="match status" value="1"/>
</dbReference>
<sequence>MLLLISYFFDITTNFTKIPSVILLLAVGWVVQQVSGLFDFVIPDLFPILPLLGTIGLILIVLEGALELELNKSKMRIVRKSSLMAFAPLLIMAVGFALYLKYEWGFNFKESLINVVPFAVISSAIAIPSAINLSASKKEFVTYESSFSDIFGVILFNFATFGTVITFGGGLTFLWQLLLMIVISLIASLLLALLLGKIDHHIKYGPIIIICILIYEIAKVYHLPSLIFILLFGLILGNIDEFRNFKYFKNIKFTKMNREVFHFKEVVIEATFVIRSLFFLLFGYVMDTAEIFNTDYLIWSGAIVLTIFVIRIAFLKLMKLDIKTFLYIAPRGLITILLYLSITSDQLLPIFNQTILLQVILMTTLIMMFGLMFTKKDKKNEGDKPSKNEKVNKEIAEA</sequence>
<feature type="transmembrane region" description="Helical" evidence="6">
    <location>
        <begin position="173"/>
        <end position="195"/>
    </location>
</feature>
<comment type="caution">
    <text evidence="7">The sequence shown here is derived from an EMBL/GenBank/DDBJ whole genome shotgun (WGS) entry which is preliminary data.</text>
</comment>
<feature type="transmembrane region" description="Helical" evidence="6">
    <location>
        <begin position="21"/>
        <end position="42"/>
    </location>
</feature>
<name>A0A8J8G5W8_9FLAO</name>
<dbReference type="GO" id="GO:0006811">
    <property type="term" value="P:monoatomic ion transport"/>
    <property type="evidence" value="ECO:0007669"/>
    <property type="project" value="UniProtKB-KW"/>
</dbReference>
<feature type="transmembrane region" description="Helical" evidence="6">
    <location>
        <begin position="48"/>
        <end position="70"/>
    </location>
</feature>
<feature type="transmembrane region" description="Helical" evidence="6">
    <location>
        <begin position="354"/>
        <end position="374"/>
    </location>
</feature>
<gene>
    <name evidence="7" type="ORF">HNQ03_000770</name>
</gene>
<dbReference type="Proteomes" id="UP000610746">
    <property type="component" value="Unassembled WGS sequence"/>
</dbReference>
<feature type="transmembrane region" description="Helical" evidence="6">
    <location>
        <begin position="266"/>
        <end position="285"/>
    </location>
</feature>
<feature type="transmembrane region" description="Helical" evidence="6">
    <location>
        <begin position="227"/>
        <end position="245"/>
    </location>
</feature>
<dbReference type="InterPro" id="IPR038770">
    <property type="entry name" value="Na+/solute_symporter_sf"/>
</dbReference>
<dbReference type="Gene3D" id="1.20.1530.20">
    <property type="match status" value="1"/>
</dbReference>
<keyword evidence="6" id="KW-0812">Transmembrane</keyword>
<evidence type="ECO:0000313" key="8">
    <source>
        <dbReference type="Proteomes" id="UP000610746"/>
    </source>
</evidence>